<evidence type="ECO:0000256" key="1">
    <source>
        <dbReference type="SAM" id="SignalP"/>
    </source>
</evidence>
<feature type="chain" id="PRO_5041369374" evidence="1">
    <location>
        <begin position="23"/>
        <end position="291"/>
    </location>
</feature>
<reference evidence="2" key="1">
    <citation type="submission" date="2022-08" db="EMBL/GenBank/DDBJ databases">
        <authorList>
            <consortium name="DOE Joint Genome Institute"/>
            <person name="Min B."/>
            <person name="Riley R."/>
            <person name="Sierra-Patev S."/>
            <person name="Naranjo-Ortiz M."/>
            <person name="Looney B."/>
            <person name="Konkel Z."/>
            <person name="Slot J.C."/>
            <person name="Sakamoto Y."/>
            <person name="Steenwyk J.L."/>
            <person name="Rokas A."/>
            <person name="Carro J."/>
            <person name="Camarero S."/>
            <person name="Ferreira P."/>
            <person name="Molpeceres G."/>
            <person name="Ruiz-Duenas F.J."/>
            <person name="Serrano A."/>
            <person name="Henrissat B."/>
            <person name="Drula E."/>
            <person name="Hughes K.W."/>
            <person name="Mata J.L."/>
            <person name="Ishikawa N.K."/>
            <person name="Vargas-Isla R."/>
            <person name="Ushijima S."/>
            <person name="Smith C.A."/>
            <person name="Ahrendt S."/>
            <person name="Andreopoulos W."/>
            <person name="He G."/>
            <person name="Labutti K."/>
            <person name="Lipzen A."/>
            <person name="Ng V."/>
            <person name="Sandor L."/>
            <person name="Barry K."/>
            <person name="Martinez A.T."/>
            <person name="Xiao Y."/>
            <person name="Gibbons J.G."/>
            <person name="Terashima K."/>
            <person name="Hibbett D.S."/>
            <person name="Grigoriev I.V."/>
        </authorList>
    </citation>
    <scope>NUCLEOTIDE SEQUENCE</scope>
    <source>
        <strain evidence="2">TFB10291</strain>
    </source>
</reference>
<proteinExistence type="predicted"/>
<gene>
    <name evidence="2" type="ORF">GGU10DRAFT_391422</name>
</gene>
<organism evidence="2 3">
    <name type="scientific">Lentinula aff. detonsa</name>
    <dbReference type="NCBI Taxonomy" id="2804958"/>
    <lineage>
        <taxon>Eukaryota</taxon>
        <taxon>Fungi</taxon>
        <taxon>Dikarya</taxon>
        <taxon>Basidiomycota</taxon>
        <taxon>Agaricomycotina</taxon>
        <taxon>Agaricomycetes</taxon>
        <taxon>Agaricomycetidae</taxon>
        <taxon>Agaricales</taxon>
        <taxon>Marasmiineae</taxon>
        <taxon>Omphalotaceae</taxon>
        <taxon>Lentinula</taxon>
    </lineage>
</organism>
<comment type="caution">
    <text evidence="2">The sequence shown here is derived from an EMBL/GenBank/DDBJ whole genome shotgun (WGS) entry which is preliminary data.</text>
</comment>
<dbReference type="AlphaFoldDB" id="A0AA38KML1"/>
<keyword evidence="3" id="KW-1185">Reference proteome</keyword>
<evidence type="ECO:0000313" key="2">
    <source>
        <dbReference type="EMBL" id="KAJ3779841.1"/>
    </source>
</evidence>
<dbReference type="Proteomes" id="UP001163798">
    <property type="component" value="Unassembled WGS sequence"/>
</dbReference>
<feature type="signal peptide" evidence="1">
    <location>
        <begin position="1"/>
        <end position="22"/>
    </location>
</feature>
<evidence type="ECO:0000313" key="3">
    <source>
        <dbReference type="Proteomes" id="UP001163798"/>
    </source>
</evidence>
<sequence>MRLTPAKAYVMLSLAMSIHALALPRSQNDFKEILVEARAYGVNPSAPPYPLPSISNSKPWPKVTPDSKDPNIYVVYSNIKKEGSRRLSATSDTLVHDFLGRPRVQKILNLGSSCDPNFMRYPDSDEDRENLHFSIVGPSVCGVARRQCTVLLNRESPKEKYWIKNVDGEIIAPNPWPVAVPQTPDSNLYVVYSSKKNRKDGSGEDVVRRFLRLPQTKAALNLDQLPEPRYLGYPDPFLDGEDIHFSIIGPEVCRGPDRRCTVSVSRKTPATKCWIKDADGNVVSSAGIYWP</sequence>
<keyword evidence="1" id="KW-0732">Signal</keyword>
<name>A0AA38KML1_9AGAR</name>
<dbReference type="EMBL" id="MU794157">
    <property type="protein sequence ID" value="KAJ3779841.1"/>
    <property type="molecule type" value="Genomic_DNA"/>
</dbReference>
<protein>
    <submittedName>
        <fullName evidence="2">Uncharacterized protein</fullName>
    </submittedName>
</protein>
<accession>A0AA38KML1</accession>